<evidence type="ECO:0000313" key="2">
    <source>
        <dbReference type="EMBL" id="QXM06453.1"/>
    </source>
</evidence>
<keyword evidence="1" id="KW-1133">Transmembrane helix</keyword>
<feature type="transmembrane region" description="Helical" evidence="1">
    <location>
        <begin position="103"/>
        <end position="125"/>
    </location>
</feature>
<dbReference type="RefSeq" id="WP_218283149.1">
    <property type="nucleotide sequence ID" value="NZ_CP078093.1"/>
</dbReference>
<reference evidence="2" key="1">
    <citation type="submission" date="2021-07" db="EMBL/GenBank/DDBJ databases">
        <title>Complete genome sequence of Crassaminicella sp. 143-21, isolated from a deep-sea hydrothermal vent.</title>
        <authorList>
            <person name="Li X."/>
        </authorList>
    </citation>
    <scope>NUCLEOTIDE SEQUENCE</scope>
    <source>
        <strain evidence="2">143-21</strain>
    </source>
</reference>
<feature type="transmembrane region" description="Helical" evidence="1">
    <location>
        <begin position="145"/>
        <end position="173"/>
    </location>
</feature>
<name>A0ABX8RBQ0_9CLOT</name>
<evidence type="ECO:0000256" key="1">
    <source>
        <dbReference type="SAM" id="Phobius"/>
    </source>
</evidence>
<dbReference type="InterPro" id="IPR024529">
    <property type="entry name" value="ECF_trnsprt_substrate-spec"/>
</dbReference>
<dbReference type="EMBL" id="CP078093">
    <property type="protein sequence ID" value="QXM06453.1"/>
    <property type="molecule type" value="Genomic_DNA"/>
</dbReference>
<organism evidence="2 3">
    <name type="scientific">Crassaminicella indica</name>
    <dbReference type="NCBI Taxonomy" id="2855394"/>
    <lineage>
        <taxon>Bacteria</taxon>
        <taxon>Bacillati</taxon>
        <taxon>Bacillota</taxon>
        <taxon>Clostridia</taxon>
        <taxon>Eubacteriales</taxon>
        <taxon>Clostridiaceae</taxon>
        <taxon>Crassaminicella</taxon>
    </lineage>
</organism>
<dbReference type="Proteomes" id="UP000886818">
    <property type="component" value="Chromosome"/>
</dbReference>
<feature type="transmembrane region" description="Helical" evidence="1">
    <location>
        <begin position="6"/>
        <end position="27"/>
    </location>
</feature>
<evidence type="ECO:0000313" key="3">
    <source>
        <dbReference type="Proteomes" id="UP000886818"/>
    </source>
</evidence>
<feature type="transmembrane region" description="Helical" evidence="1">
    <location>
        <begin position="73"/>
        <end position="91"/>
    </location>
</feature>
<keyword evidence="1" id="KW-0812">Transmembrane</keyword>
<keyword evidence="3" id="KW-1185">Reference proteome</keyword>
<dbReference type="Pfam" id="PF12822">
    <property type="entry name" value="ECF_trnsprt"/>
    <property type="match status" value="1"/>
</dbReference>
<sequence>MGSKGNTFALTYVAMGIVINIVFGTAVKMLHLPLLYLDTIGTIFTAVVLGPWHGALTGGLTNVIQGILTNPKGIPFALVNITIGLIVGFIARKYKFNVRMAMIVGCILAVIAPLIGTPIAVWIYGGITGDGNDVIFTWLAQSGKTIFTAAFIPRITGNILDKLVSCFLVALLINRIPNSIIKGRSTNE</sequence>
<feature type="transmembrane region" description="Helical" evidence="1">
    <location>
        <begin position="34"/>
        <end position="53"/>
    </location>
</feature>
<keyword evidence="1" id="KW-0472">Membrane</keyword>
<accession>A0ABX8RBQ0</accession>
<gene>
    <name evidence="2" type="ORF">KVH43_01380</name>
</gene>
<dbReference type="NCBIfam" id="NF045596">
    <property type="entry name" value="ECF_S_CD3073"/>
    <property type="match status" value="1"/>
</dbReference>
<proteinExistence type="predicted"/>
<protein>
    <submittedName>
        <fullName evidence="2">ECF transporter S component</fullName>
    </submittedName>
</protein>